<evidence type="ECO:0000256" key="1">
    <source>
        <dbReference type="ARBA" id="ARBA00007664"/>
    </source>
</evidence>
<comment type="similarity">
    <text evidence="1">Belongs to the peptidase S1 family.</text>
</comment>
<sequence length="336" mass="36092">MFQFILSKLFALAAIFGFALIAAANTNANMRVYNGSSANDRYSFVANIESTDPMYMGKNCTGVLISDNLVLTTANCLMSGGHTWFNPQLMSVFFGKHSYKVHQALISDKYTQGSFAHNIGLIILASSVPSSTAQPVKIYSGKLNAAMDAFAVGYGITNDKMKYPNSAQVALMSILDNQKCFKYPQFDSGTEFCASGESNLCMGDEGAPLLVPNAKDDSVALAGIASYVVDSNRNAAKVCSNDDEQLVYFEMCISWAQWIANVSLVNYSSIVADFSADGTPSGNDDYSQVASNVDGGAVEGPLTVINTESGAKRAIHYSDFNSASLIIVFSVLLFFQ</sequence>
<name>A0A9W8LYI5_9FUNG</name>
<dbReference type="EMBL" id="JANBUW010000328">
    <property type="protein sequence ID" value="KAJ2847366.1"/>
    <property type="molecule type" value="Genomic_DNA"/>
</dbReference>
<dbReference type="GO" id="GO:0006508">
    <property type="term" value="P:proteolysis"/>
    <property type="evidence" value="ECO:0007669"/>
    <property type="project" value="InterPro"/>
</dbReference>
<organism evidence="4 5">
    <name type="scientific">Coemansia brasiliensis</name>
    <dbReference type="NCBI Taxonomy" id="2650707"/>
    <lineage>
        <taxon>Eukaryota</taxon>
        <taxon>Fungi</taxon>
        <taxon>Fungi incertae sedis</taxon>
        <taxon>Zoopagomycota</taxon>
        <taxon>Kickxellomycotina</taxon>
        <taxon>Kickxellomycetes</taxon>
        <taxon>Kickxellales</taxon>
        <taxon>Kickxellaceae</taxon>
        <taxon>Coemansia</taxon>
    </lineage>
</organism>
<dbReference type="Pfam" id="PF00089">
    <property type="entry name" value="Trypsin"/>
    <property type="match status" value="1"/>
</dbReference>
<reference evidence="4" key="1">
    <citation type="submission" date="2022-07" db="EMBL/GenBank/DDBJ databases">
        <title>Phylogenomic reconstructions and comparative analyses of Kickxellomycotina fungi.</title>
        <authorList>
            <person name="Reynolds N.K."/>
            <person name="Stajich J.E."/>
            <person name="Barry K."/>
            <person name="Grigoriev I.V."/>
            <person name="Crous P."/>
            <person name="Smith M.E."/>
        </authorList>
    </citation>
    <scope>NUCLEOTIDE SEQUENCE</scope>
    <source>
        <strain evidence="4">NRRL 1566</strain>
    </source>
</reference>
<dbReference type="PANTHER" id="PTHR24276:SF98">
    <property type="entry name" value="FI18310P1-RELATED"/>
    <property type="match status" value="1"/>
</dbReference>
<dbReference type="Gene3D" id="2.40.10.10">
    <property type="entry name" value="Trypsin-like serine proteases"/>
    <property type="match status" value="1"/>
</dbReference>
<dbReference type="Proteomes" id="UP001139887">
    <property type="component" value="Unassembled WGS sequence"/>
</dbReference>
<dbReference type="InterPro" id="IPR001254">
    <property type="entry name" value="Trypsin_dom"/>
</dbReference>
<dbReference type="InterPro" id="IPR050430">
    <property type="entry name" value="Peptidase_S1"/>
</dbReference>
<accession>A0A9W8LYI5</accession>
<dbReference type="AlphaFoldDB" id="A0A9W8LYI5"/>
<feature type="domain" description="Peptidase S1" evidence="3">
    <location>
        <begin position="32"/>
        <end position="264"/>
    </location>
</feature>
<evidence type="ECO:0000313" key="5">
    <source>
        <dbReference type="Proteomes" id="UP001139887"/>
    </source>
</evidence>
<gene>
    <name evidence="4" type="ORF">IWW36_003891</name>
</gene>
<dbReference type="InterPro" id="IPR001314">
    <property type="entry name" value="Peptidase_S1A"/>
</dbReference>
<dbReference type="PRINTS" id="PR00722">
    <property type="entry name" value="CHYMOTRYPSIN"/>
</dbReference>
<dbReference type="PROSITE" id="PS50240">
    <property type="entry name" value="TRYPSIN_DOM"/>
    <property type="match status" value="1"/>
</dbReference>
<dbReference type="PANTHER" id="PTHR24276">
    <property type="entry name" value="POLYSERASE-RELATED"/>
    <property type="match status" value="1"/>
</dbReference>
<dbReference type="InterPro" id="IPR009003">
    <property type="entry name" value="Peptidase_S1_PA"/>
</dbReference>
<proteinExistence type="inferred from homology"/>
<evidence type="ECO:0000259" key="3">
    <source>
        <dbReference type="PROSITE" id="PS50240"/>
    </source>
</evidence>
<dbReference type="InterPro" id="IPR043504">
    <property type="entry name" value="Peptidase_S1_PA_chymotrypsin"/>
</dbReference>
<evidence type="ECO:0000256" key="2">
    <source>
        <dbReference type="ARBA" id="ARBA00023157"/>
    </source>
</evidence>
<dbReference type="OrthoDB" id="6380398at2759"/>
<keyword evidence="5" id="KW-1185">Reference proteome</keyword>
<comment type="caution">
    <text evidence="4">The sequence shown here is derived from an EMBL/GenBank/DDBJ whole genome shotgun (WGS) entry which is preliminary data.</text>
</comment>
<evidence type="ECO:0000313" key="4">
    <source>
        <dbReference type="EMBL" id="KAJ2847366.1"/>
    </source>
</evidence>
<dbReference type="SUPFAM" id="SSF50494">
    <property type="entry name" value="Trypsin-like serine proteases"/>
    <property type="match status" value="1"/>
</dbReference>
<dbReference type="SMART" id="SM00020">
    <property type="entry name" value="Tryp_SPc"/>
    <property type="match status" value="1"/>
</dbReference>
<protein>
    <recommendedName>
        <fullName evidence="3">Peptidase S1 domain-containing protein</fullName>
    </recommendedName>
</protein>
<dbReference type="GO" id="GO:0004252">
    <property type="term" value="F:serine-type endopeptidase activity"/>
    <property type="evidence" value="ECO:0007669"/>
    <property type="project" value="InterPro"/>
</dbReference>
<keyword evidence="2" id="KW-1015">Disulfide bond</keyword>